<reference evidence="1 2" key="1">
    <citation type="submission" date="2020-03" db="EMBL/GenBank/DDBJ databases">
        <title>Salinimicrobium sp. nov, isolated from SCS.</title>
        <authorList>
            <person name="Cao W.R."/>
        </authorList>
    </citation>
    <scope>NUCLEOTIDE SEQUENCE [LARGE SCALE GENOMIC DNA]</scope>
    <source>
        <strain evidence="2">J15B91</strain>
    </source>
</reference>
<dbReference type="InterPro" id="IPR021345">
    <property type="entry name" value="DUF2961"/>
</dbReference>
<gene>
    <name evidence="1" type="ORF">HC175_23045</name>
</gene>
<protein>
    <submittedName>
        <fullName evidence="1">DUF2961 domain-containing protein</fullName>
    </submittedName>
</protein>
<dbReference type="EMBL" id="JAAVJR010001556">
    <property type="protein sequence ID" value="NJW55795.1"/>
    <property type="molecule type" value="Genomic_DNA"/>
</dbReference>
<evidence type="ECO:0000313" key="1">
    <source>
        <dbReference type="EMBL" id="NJW55795.1"/>
    </source>
</evidence>
<keyword evidence="2" id="KW-1185">Reference proteome</keyword>
<organism evidence="1 2">
    <name type="scientific">Salinimicrobium oceani</name>
    <dbReference type="NCBI Taxonomy" id="2722702"/>
    <lineage>
        <taxon>Bacteria</taxon>
        <taxon>Pseudomonadati</taxon>
        <taxon>Bacteroidota</taxon>
        <taxon>Flavobacteriia</taxon>
        <taxon>Flavobacteriales</taxon>
        <taxon>Flavobacteriaceae</taxon>
        <taxon>Salinimicrobium</taxon>
    </lineage>
</organism>
<accession>A0ABX1D5Z4</accession>
<dbReference type="Pfam" id="PF11175">
    <property type="entry name" value="DUF2961"/>
    <property type="match status" value="1"/>
</dbReference>
<proteinExistence type="predicted"/>
<dbReference type="Gene3D" id="2.60.120.1390">
    <property type="match status" value="1"/>
</dbReference>
<evidence type="ECO:0000313" key="2">
    <source>
        <dbReference type="Proteomes" id="UP000703674"/>
    </source>
</evidence>
<feature type="non-terminal residue" evidence="1">
    <location>
        <position position="1"/>
    </location>
</feature>
<dbReference type="Proteomes" id="UP000703674">
    <property type="component" value="Unassembled WGS sequence"/>
</dbReference>
<name>A0ABX1D5Z4_9FLAO</name>
<feature type="non-terminal residue" evidence="1">
    <location>
        <position position="97"/>
    </location>
</feature>
<comment type="caution">
    <text evidence="1">The sequence shown here is derived from an EMBL/GenBank/DDBJ whole genome shotgun (WGS) entry which is preliminary data.</text>
</comment>
<sequence>ISDRSPEMLRSLKIEMFWDGEENPAVSVPLGDFFGIGLGKKAAFESALFADPEGRSFNCFIPMPFKEKAVIRVTNESKKDLHQIFYEINLLEKSHFQ</sequence>